<name>A0ABD0UCQ7_DENTH</name>
<dbReference type="Proteomes" id="UP001552299">
    <property type="component" value="Unassembled WGS sequence"/>
</dbReference>
<sequence length="190" mass="21161">MVFCPLPTKTILSHRFYLLNFTFVCPTEITAFSDRHSEIEKLNTEILGVSVDSEIKSLSSPLNHTMPSADAFRDQEPGRTNLCIYQANARADPAPSLVCLPEVLALDCLRPLTVRIPPVSHARYQVTLAAAFLRRPRGPVGPTRVQLLHRQAFTPCAFQRTGCPCELCRPTHLLHQDGPATCQCRLDDLP</sequence>
<dbReference type="Pfam" id="PF00578">
    <property type="entry name" value="AhpC-TSA"/>
    <property type="match status" value="1"/>
</dbReference>
<keyword evidence="6" id="KW-1185">Reference proteome</keyword>
<dbReference type="PANTHER" id="PTHR10681">
    <property type="entry name" value="THIOREDOXIN PEROXIDASE"/>
    <property type="match status" value="1"/>
</dbReference>
<evidence type="ECO:0000256" key="3">
    <source>
        <dbReference type="ARBA" id="ARBA00045169"/>
    </source>
</evidence>
<evidence type="ECO:0000256" key="2">
    <source>
        <dbReference type="ARBA" id="ARBA00023002"/>
    </source>
</evidence>
<keyword evidence="2" id="KW-0560">Oxidoreductase</keyword>
<gene>
    <name evidence="5" type="ORF">M5K25_021481</name>
</gene>
<protein>
    <recommendedName>
        <fullName evidence="4">Alkyl hydroperoxide reductase subunit C/ Thiol specific antioxidant domain-containing protein</fullName>
    </recommendedName>
</protein>
<feature type="domain" description="Alkyl hydroperoxide reductase subunit C/ Thiol specific antioxidant" evidence="4">
    <location>
        <begin position="16"/>
        <end position="56"/>
    </location>
</feature>
<evidence type="ECO:0000313" key="5">
    <source>
        <dbReference type="EMBL" id="KAL0910493.1"/>
    </source>
</evidence>
<dbReference type="PANTHER" id="PTHR10681:SF128">
    <property type="entry name" value="THIOREDOXIN-DEPENDENT PEROXIDE REDUCTASE, MITOCHONDRIAL"/>
    <property type="match status" value="1"/>
</dbReference>
<comment type="function">
    <text evidence="3">Thiol-specific peroxidase that catalyzes the reduction of hydrogen peroxide and organic hydroperoxides to water and alcohols, respectively. Plays a role in cell protection against oxidative stress by detoxifying peroxides. May be an antioxidant enzyme particularly in the developing shoot and photosynthesizing leaf.</text>
</comment>
<accession>A0ABD0UCQ7</accession>
<dbReference type="GO" id="GO:0016491">
    <property type="term" value="F:oxidoreductase activity"/>
    <property type="evidence" value="ECO:0007669"/>
    <property type="project" value="UniProtKB-KW"/>
</dbReference>
<organism evidence="5 6">
    <name type="scientific">Dendrobium thyrsiflorum</name>
    <name type="common">Pinecone-like raceme dendrobium</name>
    <name type="synonym">Orchid</name>
    <dbReference type="NCBI Taxonomy" id="117978"/>
    <lineage>
        <taxon>Eukaryota</taxon>
        <taxon>Viridiplantae</taxon>
        <taxon>Streptophyta</taxon>
        <taxon>Embryophyta</taxon>
        <taxon>Tracheophyta</taxon>
        <taxon>Spermatophyta</taxon>
        <taxon>Magnoliopsida</taxon>
        <taxon>Liliopsida</taxon>
        <taxon>Asparagales</taxon>
        <taxon>Orchidaceae</taxon>
        <taxon>Epidendroideae</taxon>
        <taxon>Malaxideae</taxon>
        <taxon>Dendrobiinae</taxon>
        <taxon>Dendrobium</taxon>
    </lineage>
</organism>
<proteinExistence type="inferred from homology"/>
<evidence type="ECO:0000313" key="6">
    <source>
        <dbReference type="Proteomes" id="UP001552299"/>
    </source>
</evidence>
<dbReference type="AlphaFoldDB" id="A0ABD0UCQ7"/>
<evidence type="ECO:0000259" key="4">
    <source>
        <dbReference type="Pfam" id="PF00578"/>
    </source>
</evidence>
<dbReference type="EMBL" id="JANQDX010000016">
    <property type="protein sequence ID" value="KAL0910493.1"/>
    <property type="molecule type" value="Genomic_DNA"/>
</dbReference>
<comment type="caution">
    <text evidence="5">The sequence shown here is derived from an EMBL/GenBank/DDBJ whole genome shotgun (WGS) entry which is preliminary data.</text>
</comment>
<dbReference type="Gene3D" id="3.40.30.10">
    <property type="entry name" value="Glutaredoxin"/>
    <property type="match status" value="1"/>
</dbReference>
<dbReference type="InterPro" id="IPR050217">
    <property type="entry name" value="Peroxiredoxin"/>
</dbReference>
<dbReference type="SUPFAM" id="SSF52833">
    <property type="entry name" value="Thioredoxin-like"/>
    <property type="match status" value="1"/>
</dbReference>
<reference evidence="5 6" key="1">
    <citation type="journal article" date="2024" name="Plant Biotechnol. J.">
        <title>Dendrobium thyrsiflorum genome and its molecular insights into genes involved in important horticultural traits.</title>
        <authorList>
            <person name="Chen B."/>
            <person name="Wang J.Y."/>
            <person name="Zheng P.J."/>
            <person name="Li K.L."/>
            <person name="Liang Y.M."/>
            <person name="Chen X.F."/>
            <person name="Zhang C."/>
            <person name="Zhao X."/>
            <person name="He X."/>
            <person name="Zhang G.Q."/>
            <person name="Liu Z.J."/>
            <person name="Xu Q."/>
        </authorList>
    </citation>
    <scope>NUCLEOTIDE SEQUENCE [LARGE SCALE GENOMIC DNA]</scope>
    <source>
        <strain evidence="5">GZMU011</strain>
    </source>
</reference>
<comment type="similarity">
    <text evidence="1">Belongs to the peroxiredoxin family. AhpC/Prx1 subfamily.</text>
</comment>
<evidence type="ECO:0000256" key="1">
    <source>
        <dbReference type="ARBA" id="ARBA00009796"/>
    </source>
</evidence>
<dbReference type="InterPro" id="IPR000866">
    <property type="entry name" value="AhpC/TSA"/>
</dbReference>
<dbReference type="InterPro" id="IPR036249">
    <property type="entry name" value="Thioredoxin-like_sf"/>
</dbReference>